<feature type="transmembrane region" description="Helical" evidence="10">
    <location>
        <begin position="573"/>
        <end position="591"/>
    </location>
</feature>
<feature type="transmembrane region" description="Helical" evidence="10">
    <location>
        <begin position="388"/>
        <end position="411"/>
    </location>
</feature>
<dbReference type="InterPro" id="IPR050277">
    <property type="entry name" value="Sodium:Solute_Symporter"/>
</dbReference>
<dbReference type="OrthoDB" id="9814523at2"/>
<feature type="transmembrane region" description="Helical" evidence="10">
    <location>
        <begin position="6"/>
        <end position="27"/>
    </location>
</feature>
<dbReference type="InterPro" id="IPR038377">
    <property type="entry name" value="Na/Glc_symporter_sf"/>
</dbReference>
<evidence type="ECO:0000256" key="3">
    <source>
        <dbReference type="ARBA" id="ARBA00022448"/>
    </source>
</evidence>
<feature type="transmembrane region" description="Helical" evidence="10">
    <location>
        <begin position="423"/>
        <end position="449"/>
    </location>
</feature>
<keyword evidence="3" id="KW-0813">Transport</keyword>
<evidence type="ECO:0000256" key="6">
    <source>
        <dbReference type="ARBA" id="ARBA00022847"/>
    </source>
</evidence>
<evidence type="ECO:0000313" key="11">
    <source>
        <dbReference type="EMBL" id="QNB47695.1"/>
    </source>
</evidence>
<keyword evidence="8 10" id="KW-0472">Membrane</keyword>
<dbReference type="InterPro" id="IPR001734">
    <property type="entry name" value="Na/solute_symporter"/>
</dbReference>
<dbReference type="PANTHER" id="PTHR48086:SF6">
    <property type="entry name" value="CATION_ACETATE SYMPORTER ACTP"/>
    <property type="match status" value="1"/>
</dbReference>
<feature type="transmembrane region" description="Helical" evidence="10">
    <location>
        <begin position="542"/>
        <end position="566"/>
    </location>
</feature>
<evidence type="ECO:0000256" key="10">
    <source>
        <dbReference type="SAM" id="Phobius"/>
    </source>
</evidence>
<keyword evidence="4" id="KW-1003">Cell membrane</keyword>
<dbReference type="Proteomes" id="UP000515847">
    <property type="component" value="Chromosome"/>
</dbReference>
<comment type="similarity">
    <text evidence="2 9">Belongs to the sodium:solute symporter (SSF) (TC 2.A.21) family.</text>
</comment>
<name>A0A7G6E6J1_THEFR</name>
<dbReference type="GO" id="GO:0006847">
    <property type="term" value="P:plasma membrane acetate transport"/>
    <property type="evidence" value="ECO:0007669"/>
    <property type="project" value="TreeGrafter"/>
</dbReference>
<evidence type="ECO:0000256" key="8">
    <source>
        <dbReference type="ARBA" id="ARBA00023136"/>
    </source>
</evidence>
<feature type="transmembrane region" description="Helical" evidence="10">
    <location>
        <begin position="517"/>
        <end position="536"/>
    </location>
</feature>
<keyword evidence="5 10" id="KW-0812">Transmembrane</keyword>
<organism evidence="11 12">
    <name type="scientific">Thermanaerosceptrum fracticalcis</name>
    <dbReference type="NCBI Taxonomy" id="1712410"/>
    <lineage>
        <taxon>Bacteria</taxon>
        <taxon>Bacillati</taxon>
        <taxon>Bacillota</taxon>
        <taxon>Clostridia</taxon>
        <taxon>Eubacteriales</taxon>
        <taxon>Peptococcaceae</taxon>
        <taxon>Thermanaerosceptrum</taxon>
    </lineage>
</organism>
<gene>
    <name evidence="11" type="ORF">BR63_16315</name>
</gene>
<evidence type="ECO:0000256" key="5">
    <source>
        <dbReference type="ARBA" id="ARBA00022692"/>
    </source>
</evidence>
<keyword evidence="6" id="KW-0769">Symport</keyword>
<keyword evidence="12" id="KW-1185">Reference proteome</keyword>
<evidence type="ECO:0000313" key="12">
    <source>
        <dbReference type="Proteomes" id="UP000515847"/>
    </source>
</evidence>
<comment type="subcellular location">
    <subcellularLocation>
        <location evidence="1">Cell membrane</location>
        <topology evidence="1">Multi-pass membrane protein</topology>
    </subcellularLocation>
</comment>
<dbReference type="RefSeq" id="WP_034425813.1">
    <property type="nucleotide sequence ID" value="NZ_CP045798.1"/>
</dbReference>
<feature type="transmembrane region" description="Helical" evidence="10">
    <location>
        <begin position="48"/>
        <end position="72"/>
    </location>
</feature>
<dbReference type="EMBL" id="CP045798">
    <property type="protein sequence ID" value="QNB47695.1"/>
    <property type="molecule type" value="Genomic_DNA"/>
</dbReference>
<evidence type="ECO:0000256" key="1">
    <source>
        <dbReference type="ARBA" id="ARBA00004651"/>
    </source>
</evidence>
<evidence type="ECO:0000256" key="7">
    <source>
        <dbReference type="ARBA" id="ARBA00022989"/>
    </source>
</evidence>
<proteinExistence type="inferred from homology"/>
<feature type="transmembrane region" description="Helical" evidence="10">
    <location>
        <begin position="469"/>
        <end position="496"/>
    </location>
</feature>
<keyword evidence="7 10" id="KW-1133">Transmembrane helix</keyword>
<dbReference type="PANTHER" id="PTHR48086">
    <property type="entry name" value="SODIUM/PROLINE SYMPORTER-RELATED"/>
    <property type="match status" value="1"/>
</dbReference>
<protein>
    <submittedName>
        <fullName evidence="11">Cation acetate symporter</fullName>
    </submittedName>
</protein>
<evidence type="ECO:0000256" key="9">
    <source>
        <dbReference type="RuleBase" id="RU362091"/>
    </source>
</evidence>
<dbReference type="GO" id="GO:0015293">
    <property type="term" value="F:symporter activity"/>
    <property type="evidence" value="ECO:0007669"/>
    <property type="project" value="UniProtKB-KW"/>
</dbReference>
<feature type="transmembrane region" description="Helical" evidence="10">
    <location>
        <begin position="157"/>
        <end position="176"/>
    </location>
</feature>
<dbReference type="CDD" id="cd11480">
    <property type="entry name" value="SLC5sbd_u4"/>
    <property type="match status" value="1"/>
</dbReference>
<reference evidence="11 12" key="1">
    <citation type="journal article" date="2019" name="Front. Microbiol.">
        <title>Thermoanaerosceptrum fracticalcis gen. nov. sp. nov., a Novel Fumarate-Fermenting Microorganism From a Deep Fractured Carbonate Aquifer of the US Great Basin.</title>
        <authorList>
            <person name="Hamilton-Brehm S.D."/>
            <person name="Stewart L.E."/>
            <person name="Zavarin M."/>
            <person name="Caldwell M."/>
            <person name="Lawson P.A."/>
            <person name="Onstott T.C."/>
            <person name="Grzymski J."/>
            <person name="Neveux I."/>
            <person name="Lollar B.S."/>
            <person name="Russell C.E."/>
            <person name="Moser D.P."/>
        </authorList>
    </citation>
    <scope>NUCLEOTIDE SEQUENCE [LARGE SCALE GENOMIC DNA]</scope>
    <source>
        <strain evidence="11 12">DRI-13</strain>
    </source>
</reference>
<dbReference type="GO" id="GO:0005886">
    <property type="term" value="C:plasma membrane"/>
    <property type="evidence" value="ECO:0007669"/>
    <property type="project" value="UniProtKB-SubCell"/>
</dbReference>
<dbReference type="AlphaFoldDB" id="A0A7G6E6J1"/>
<accession>A0A7G6E6J1</accession>
<evidence type="ECO:0000256" key="4">
    <source>
        <dbReference type="ARBA" id="ARBA00022475"/>
    </source>
</evidence>
<dbReference type="Gene3D" id="1.20.1730.10">
    <property type="entry name" value="Sodium/glucose cotransporter"/>
    <property type="match status" value="2"/>
</dbReference>
<dbReference type="Pfam" id="PF00474">
    <property type="entry name" value="SSF"/>
    <property type="match status" value="2"/>
</dbReference>
<evidence type="ECO:0000256" key="2">
    <source>
        <dbReference type="ARBA" id="ARBA00006434"/>
    </source>
</evidence>
<feature type="transmembrane region" description="Helical" evidence="10">
    <location>
        <begin position="120"/>
        <end position="137"/>
    </location>
</feature>
<feature type="transmembrane region" description="Helical" evidence="10">
    <location>
        <begin position="611"/>
        <end position="632"/>
    </location>
</feature>
<feature type="transmembrane region" description="Helical" evidence="10">
    <location>
        <begin position="183"/>
        <end position="201"/>
    </location>
</feature>
<feature type="transmembrane region" description="Helical" evidence="10">
    <location>
        <begin position="78"/>
        <end position="99"/>
    </location>
</feature>
<dbReference type="KEGG" id="tfr:BR63_16315"/>
<sequence>MNYVPSPWAIVIFVFFVVAVLYISYYFAHRTKSAAGYYAAGGQIHWAVNGIAFAGDYLSAASFLGICGMIAMSGYDGFLYSIGYLAGWIVALFLVAEPLRRLGKYTFADALDAKFNSKSIQLMAAISTLLVSLFYLIPQMVGAGSLVTPLLGLPHSAGVLLVGAVVIIIVGTAGMTSTTYVQFLKGLLLIVFSLLLVFFIFSRGLTTKPDQGGNVPYHDFKTLKLTALSTDSLELADQSYQVLTDYRKEYGKKYPFVKLSRDNVVSIWKINEKDMMLEETLFVTKLADGSTLYNGGKKEAGRFYQVGHLSQIDGKADWQIAPLNPFSFIENIKKSSVVRWGKQIIKDGDSETTVYYQNPTPGKDVLRPGLIYKLDSDKGATVRDKFDFVSLMLALFLGTAALPHILIRYYTVPSPSCARKSTIIAIAAIGLFYVLTLYMGLGAMVSGVIDLTNDNMSAPLLAKSFGTLMFAIITAVAFATVLGTVAGLILAASGAVAHDLMDKFFGRKMSDRGKVMAGKITAVIVGCIAIALGIAFKNINVSFLVGWAFAVAASANLPAIVMLLFWKKTTSQGIAASIFVGLTSALGLILLSQKTFNEVYHLSHLVAPVPLNNPAIISVPLSFITLVVVSLLTQPEPVLKCTGVSSQEI</sequence>
<dbReference type="PROSITE" id="PS50283">
    <property type="entry name" value="NA_SOLUT_SYMP_3"/>
    <property type="match status" value="1"/>
</dbReference>
<dbReference type="GO" id="GO:0015123">
    <property type="term" value="F:acetate transmembrane transporter activity"/>
    <property type="evidence" value="ECO:0007669"/>
    <property type="project" value="TreeGrafter"/>
</dbReference>